<feature type="non-terminal residue" evidence="1">
    <location>
        <position position="1"/>
    </location>
</feature>
<comment type="caution">
    <text evidence="1">The sequence shown here is derived from an EMBL/GenBank/DDBJ whole genome shotgun (WGS) entry which is preliminary data.</text>
</comment>
<dbReference type="AlphaFoldDB" id="A0A9N9CLN8"/>
<proteinExistence type="predicted"/>
<name>A0A9N9CLN8_9GLOM</name>
<gene>
    <name evidence="1" type="ORF">FCALED_LOCUS8842</name>
</gene>
<dbReference type="EMBL" id="CAJVPQ010002720">
    <property type="protein sequence ID" value="CAG8606338.1"/>
    <property type="molecule type" value="Genomic_DNA"/>
</dbReference>
<evidence type="ECO:0000313" key="2">
    <source>
        <dbReference type="Proteomes" id="UP000789570"/>
    </source>
</evidence>
<reference evidence="1" key="1">
    <citation type="submission" date="2021-06" db="EMBL/GenBank/DDBJ databases">
        <authorList>
            <person name="Kallberg Y."/>
            <person name="Tangrot J."/>
            <person name="Rosling A."/>
        </authorList>
    </citation>
    <scope>NUCLEOTIDE SEQUENCE</scope>
    <source>
        <strain evidence="1">UK204</strain>
    </source>
</reference>
<organism evidence="1 2">
    <name type="scientific">Funneliformis caledonium</name>
    <dbReference type="NCBI Taxonomy" id="1117310"/>
    <lineage>
        <taxon>Eukaryota</taxon>
        <taxon>Fungi</taxon>
        <taxon>Fungi incertae sedis</taxon>
        <taxon>Mucoromycota</taxon>
        <taxon>Glomeromycotina</taxon>
        <taxon>Glomeromycetes</taxon>
        <taxon>Glomerales</taxon>
        <taxon>Glomeraceae</taxon>
        <taxon>Funneliformis</taxon>
    </lineage>
</organism>
<dbReference type="Proteomes" id="UP000789570">
    <property type="component" value="Unassembled WGS sequence"/>
</dbReference>
<keyword evidence="2" id="KW-1185">Reference proteome</keyword>
<protein>
    <submittedName>
        <fullName evidence="1">11710_t:CDS:1</fullName>
    </submittedName>
</protein>
<sequence>HTRNSTKHLLATASPQRYPSFPKTSLVLEPKETSPILLEPHSPSTSSYISYF</sequence>
<evidence type="ECO:0000313" key="1">
    <source>
        <dbReference type="EMBL" id="CAG8606338.1"/>
    </source>
</evidence>
<accession>A0A9N9CLN8</accession>